<feature type="disulfide bond" evidence="12">
    <location>
        <begin position="3121"/>
        <end position="3139"/>
    </location>
</feature>
<evidence type="ECO:0000256" key="15">
    <source>
        <dbReference type="SAM" id="Coils"/>
    </source>
</evidence>
<feature type="domain" description="Peptidase S1" evidence="18">
    <location>
        <begin position="2902"/>
        <end position="3105"/>
    </location>
</feature>
<dbReference type="InterPro" id="IPR033116">
    <property type="entry name" value="TRYPSIN_SER"/>
</dbReference>
<keyword evidence="3" id="KW-0812">Transmembrane</keyword>
<dbReference type="SUPFAM" id="SSF57424">
    <property type="entry name" value="LDL receptor-like module"/>
    <property type="match status" value="3"/>
</dbReference>
<comment type="subcellular location">
    <subcellularLocation>
        <location evidence="1">Membrane</location>
        <topology evidence="1">Single-pass type II membrane protein</topology>
    </subcellularLocation>
</comment>
<sequence length="3161" mass="354381">MPLGRKKGAKLTEADDAVLNKKRSKKTEKKYKERQKHAKVEGPIEDQFMTGRVLDQLEDGETLYLLNDINQELTAPTLERVHYMPHYDTLVKSGMYEYYASEGNNPLAYALAELIDNSLAATASNSGPRNIEIRLMLEDGDKSTIFVIDNGNGMSSRQLNNWAIYRLSKFSRKGEAKRSNTETDDDQLRAVPRSLNSEISYFGVGGKQAIFFIGNSTRTNLSRKKKERKPFIVVLFKIDNPGDNSHLTAPEDEHVRKVVLEEKGMDSFTCVIIQGLPPEQLHYCKHNYKCICRQLAHIYHYYIHGAHGNQIRTENAGLTSPFCDINIKIKLVLKGNLQKNVNLRDIKDDLQSLFIQSAENSFEFKAIVDVTGVVEGILRYHPFLYDRETYPVDSNEASTSEIEDEYDYPLPERPARGRRPIFECYWNGRLIPYTTIDEFDWCSPPKKMKNIPLDCYNRVSGVLWTNEKFQVSTNKLTFLDLENRLRDKARTVFCRVINGQEKRGNIDKQFTEWLKECHETCDKQVKFCNFQDIVMRTDLPRNRQHPWAVYHSIEWDGKTYKKGQLVRMQRTVPILYGSIQRFLLFSDYDGEIFSTGGDVEIIQEPKSVYGELKVLPLSKLDRVATEFIIKRSLEEEEEKLPEALIVTWPEGDQLLPNERRPAGKTIGAIKVQIKNRRGELIQKLPGSNQKKLLIELKLIWHSPCGEQTIANHICPHAKSWSYWFRKMENIRNLGSHTLSLQTVVNESEQSVHAGRELPSHKLKFTVIEAGPERFTVGFGLELSYDGIQLKGNMLLIKNIVSKGIVESNAGKNFNLIVTIPGLEEDSQCLKIRLLPGLPSKILVQPFSEELEIENGSSVAFLVSIQDLAGNFTSHPRLAVMCKFFGGDANYPAYVADCSTSGQVTLTGPPLFLKNSQLSKTIKGKIEVQGRTDIAPVIKSIKILPSSRAAILELSYEDEKGTRVTIEKDKDITCVAGSVLRKLEFTILDEGGREIELEPLQHLKFKVNWVANLNRDCIVLGRLPDINIPLSVKECKYCNVIIGENVDFGFTIKVKSGEPGSIKCMCSASNKIRLGELLTSDILVMVSDEYGNSIKKLPLSALGGLEITGDGLVTDHMVRALGQNGGFVIKGVSFENKELGIREVNVSWHGFTDYVRLQIIAGVPAKILIPGFNIEEPITVYNNTTLDNPLIVQLADEAGNACEDANIKIQLGIDDGLKILPSPMPQKTDNNGCVNFGKLTVCVRSSYIHPVCPESLCGQNCRGIFTILPKAFCGRNLITGPVLKIHIPSDCSKAVALNIDYNKTLTYTVGEVLTEFRVKVIAEDGSVLDSVKPSEILMKMWIADGMQNKPSQKATTFTPNQSIKTDEVGVFIFRDHVIPEIAGAFNIMFVYESGSTSMNSSIIAINVSAGRPVKLVPVQNLPTPTVSNSSKLIGRTLFKILKLELKDSFGNAAGFNLHGKIAFQIKCNSSVSEIPQLSGGDGFIEVPLQKGQAVVQNLIIEENAAGMDGQEYILQCTVHIPNLPRNQSIPPCNISFLFYNDVKKQAAMASLSRERDLLMNEIKMYKLAKETYEHEISEFKMSVQVALHDEQKLKVNLKKLGVLAHQLQSLETVDQLTEVYSREVEEISCAPRRKPGLIPGPKEPEVLGKIAYLAEVVGDGIAQVLSWHMSADMDCIVTHTLSKAKEIYQKTKGTQQVLALDSLYRKNLPDWNKPLPHFKVKGNYRPTGNPMYARDLFIFSQDPDDCKLVFGMLLGDTIVLDTLDDATAYRQQIVKHTYCPTLLTRLGDRIRSNGKFGGQQNRAPPLDKLRGAVFGEPLPERHKRLISLIGLLQTYRAAMFRREQAQKELSDAENEERASEIRENHIKWKSSETRLKTIEERLGMHSNKGRVGTRASANRGASTSGRRREIDIQGDSGVVEMSVDEPMEEQSRNSVRLTRSRRSDGRCSSRHALRIRTWLEATYSRALRDHSRSIGEHLDYSSSRSAVNPDFLPYSTHRTAPYLLWDDAVSHASSSRTCCSCTCCRALTVALVILLVSCVFAVVGIVIYLGIITNNIEEPSVEEEILEGNMKVIEGDRYSSALQQRTSPEFNIKAQTYETLLNTVYKKSALSDAFIRTEVTSFQNGSLVVYFRLYLDRRKSPAYSIQNVYDVMRNEVQQNNPLAFKTIRVDPNTLNISGRVSFAHKVNFVDYFANYDDSVEISDLESISTDISKITTSTTRTTMTKLEHRTEANLNLNVPLSTFEMSRPPYMKHHQQATHRVDYGKWEPFTTETAHRSESTKQTTQQASNRGSVSEISFDWEPDEGIAAFFPSTSTQSPNKVVDESNNTQEFRSRILPPNKEDVVIRMGSPSVTINKPKGVVGNVSNPEWVPLSPVGRSEPSSVEILADRDDPKSGYGLRVSSTDSSVSDFNNSTSRNQSSHAVIVRLPPGSHPRRNNGSRMSGPGALRRRQEEWQRIRQSRLHNLNLKSDEGFVSTKVSTETETVQNARSLPLNKVNNVNIVRETRERKHRGMRYSLVTSVSMETSVGNESTTRSPIEPLTVTRVVTSVGEEMSYVTPTSKLSPVFDSGTASSLKKQKSLFNKDIYTNNHNETDYKEENNELNNLTNQSEEIRNSLLFQDYETLLEETGVDDTDANVLLSAENENILKKSTTYTSVSTSGAIKCNRPSLFQCRSGECVSIFSRCNRARDCLDNSDEAGCTCADFVRRNVINSTLCDGVVDCWDYSDENQCEWCSPDMYICPNSAMCIKRVNICDGIADCPNGEDEKKCVTIAPNISVADEGVYWSSGLVLVRKEGKWGKLCMKNFDIFVAEAQIALGDLTRVVCQTMGYNDFEEGKEFQELFVKPATEKIYFEPQYNNVSSNAKTVAIDFFPTRCESRKVISVRCKEFSCGRRHEFVKSRARIVGGINSVPGSWPWQAAVYKEGNFMCGATLISSQYLLSAAHCFYLAIDHYWTVRLGVSRRASYSPDHIRPVCLPTVDETQASIAKKQRCTVIGWGQVDEDGDYLPDTLQEVRLPLISAINCRTYTTALASYARVNHNMFCAGVERGGRDACLGDSGGPLMCQQSDGRWTLTGVTSNGFGCARPSRPGIYTKVVNYRGWITKIISNPLSRPVTSSCNGFRCPLGKCLNRKQICDGFVDCMDASDEHGCIWPAKNASSSRHF</sequence>
<dbReference type="Pfam" id="PF26195">
    <property type="entry name" value="Ig_SMCHD1_2nd"/>
    <property type="match status" value="1"/>
</dbReference>
<dbReference type="InterPro" id="IPR001254">
    <property type="entry name" value="Trypsin_dom"/>
</dbReference>
<dbReference type="Proteomes" id="UP000014500">
    <property type="component" value="Unassembled WGS sequence"/>
</dbReference>
<feature type="compositionally biased region" description="Polar residues" evidence="16">
    <location>
        <begin position="2399"/>
        <end position="2420"/>
    </location>
</feature>
<dbReference type="InterPro" id="IPR000082">
    <property type="entry name" value="SEA_dom"/>
</dbReference>
<feature type="region of interest" description="Disordered" evidence="16">
    <location>
        <begin position="2307"/>
        <end position="2330"/>
    </location>
</feature>
<dbReference type="Pfam" id="PF22899">
    <property type="entry name" value="SMCHD1_S5"/>
    <property type="match status" value="1"/>
</dbReference>
<dbReference type="InterPro" id="IPR036055">
    <property type="entry name" value="LDL_receptor-like_sf"/>
</dbReference>
<evidence type="ECO:0000313" key="21">
    <source>
        <dbReference type="Proteomes" id="UP000014500"/>
    </source>
</evidence>
<keyword evidence="6" id="KW-0735">Signal-anchor</keyword>
<evidence type="ECO:0000256" key="7">
    <source>
        <dbReference type="ARBA" id="ARBA00022989"/>
    </source>
</evidence>
<comment type="similarity">
    <text evidence="11">Belongs to the peptidase S1 family. CLIP subfamily.</text>
</comment>
<evidence type="ECO:0000256" key="12">
    <source>
        <dbReference type="PROSITE-ProRule" id="PRU00124"/>
    </source>
</evidence>
<dbReference type="InterPro" id="IPR058613">
    <property type="entry name" value="Ig_SMCHD1_4th"/>
</dbReference>
<dbReference type="PROSITE" id="PS50024">
    <property type="entry name" value="SEA"/>
    <property type="match status" value="1"/>
</dbReference>
<dbReference type="PROSITE" id="PS01209">
    <property type="entry name" value="LDLRA_1"/>
    <property type="match status" value="2"/>
</dbReference>
<dbReference type="InterPro" id="IPR002172">
    <property type="entry name" value="LDrepeatLR_classA_rpt"/>
</dbReference>
<dbReference type="InterPro" id="IPR001190">
    <property type="entry name" value="SRCR"/>
</dbReference>
<dbReference type="InterPro" id="IPR023415">
    <property type="entry name" value="LDLR_class-A_CS"/>
</dbReference>
<evidence type="ECO:0000256" key="3">
    <source>
        <dbReference type="ARBA" id="ARBA00022692"/>
    </source>
</evidence>
<dbReference type="HOGENOM" id="CLU_225607_0_0_1"/>
<dbReference type="Pfam" id="PF06470">
    <property type="entry name" value="SMC_hinge"/>
    <property type="match status" value="1"/>
</dbReference>
<dbReference type="Pfam" id="PF26196">
    <property type="entry name" value="Ig_SMCHD1_4th"/>
    <property type="match status" value="1"/>
</dbReference>
<keyword evidence="9 12" id="KW-1015">Disulfide bond</keyword>
<dbReference type="InterPro" id="IPR036277">
    <property type="entry name" value="SMC_hinge_sf"/>
</dbReference>
<dbReference type="GO" id="GO:0016020">
    <property type="term" value="C:membrane"/>
    <property type="evidence" value="ECO:0007669"/>
    <property type="project" value="UniProtKB-SubCell"/>
</dbReference>
<dbReference type="InterPro" id="IPR036364">
    <property type="entry name" value="SEA_dom_sf"/>
</dbReference>
<feature type="compositionally biased region" description="Polar residues" evidence="16">
    <location>
        <begin position="2310"/>
        <end position="2329"/>
    </location>
</feature>
<dbReference type="Pfam" id="PF26194">
    <property type="entry name" value="Ig_SMCHD1_1st"/>
    <property type="match status" value="1"/>
</dbReference>
<evidence type="ECO:0000256" key="5">
    <source>
        <dbReference type="ARBA" id="ARBA00022825"/>
    </source>
</evidence>
<evidence type="ECO:0000313" key="20">
    <source>
        <dbReference type="EnsemblMetazoa" id="SMAR004494-PA"/>
    </source>
</evidence>
<dbReference type="InterPro" id="IPR055109">
    <property type="entry name" value="SMCHD1_S5"/>
</dbReference>
<dbReference type="PROSITE" id="PS50240">
    <property type="entry name" value="TRYPSIN_DOM"/>
    <property type="match status" value="1"/>
</dbReference>
<dbReference type="Pfam" id="PF26197">
    <property type="entry name" value="Ig_SMCHD1_5th"/>
    <property type="match status" value="1"/>
</dbReference>
<dbReference type="Gene3D" id="3.30.565.10">
    <property type="entry name" value="Histidine kinase-like ATPase, C-terminal domain"/>
    <property type="match status" value="1"/>
</dbReference>
<evidence type="ECO:0000256" key="9">
    <source>
        <dbReference type="ARBA" id="ARBA00023157"/>
    </source>
</evidence>
<dbReference type="PROSITE" id="PS50068">
    <property type="entry name" value="LDLRA_2"/>
    <property type="match status" value="3"/>
</dbReference>
<evidence type="ECO:0000256" key="6">
    <source>
        <dbReference type="ARBA" id="ARBA00022968"/>
    </source>
</evidence>
<feature type="domain" description="SRCR" evidence="19">
    <location>
        <begin position="2774"/>
        <end position="2827"/>
    </location>
</feature>
<evidence type="ECO:0000259" key="18">
    <source>
        <dbReference type="PROSITE" id="PS50240"/>
    </source>
</evidence>
<dbReference type="InterPro" id="IPR010935">
    <property type="entry name" value="SMC_hinge"/>
</dbReference>
<feature type="disulfide bond" evidence="12">
    <location>
        <begin position="2683"/>
        <end position="2698"/>
    </location>
</feature>
<feature type="compositionally biased region" description="Polar residues" evidence="16">
    <location>
        <begin position="2279"/>
        <end position="2292"/>
    </location>
</feature>
<feature type="disulfide bond" evidence="12">
    <location>
        <begin position="2671"/>
        <end position="2689"/>
    </location>
</feature>
<dbReference type="InterPro" id="IPR058614">
    <property type="entry name" value="Ig_SMCHD1_5th"/>
</dbReference>
<evidence type="ECO:0000259" key="19">
    <source>
        <dbReference type="PROSITE" id="PS50287"/>
    </source>
</evidence>
<evidence type="ECO:0000256" key="16">
    <source>
        <dbReference type="SAM" id="MobiDB-lite"/>
    </source>
</evidence>
<dbReference type="Gene3D" id="4.10.400.10">
    <property type="entry name" value="Low-density Lipoprotein Receptor"/>
    <property type="match status" value="3"/>
</dbReference>
<dbReference type="InterPro" id="IPR042563">
    <property type="entry name" value="Ribosomal_protein_eS8_euk"/>
</dbReference>
<dbReference type="InterPro" id="IPR058615">
    <property type="entry name" value="Ig_SMCHD1_6th"/>
</dbReference>
<dbReference type="InterPro" id="IPR018114">
    <property type="entry name" value="TRYPSIN_HIS"/>
</dbReference>
<accession>T1ITP1</accession>
<evidence type="ECO:0008006" key="22">
    <source>
        <dbReference type="Google" id="ProtNLM"/>
    </source>
</evidence>
<dbReference type="FunFam" id="2.40.10.10:FF:000002">
    <property type="entry name" value="Transmembrane protease serine"/>
    <property type="match status" value="1"/>
</dbReference>
<feature type="region of interest" description="Disordered" evidence="16">
    <location>
        <begin position="2271"/>
        <end position="2292"/>
    </location>
</feature>
<dbReference type="GO" id="GO:0006508">
    <property type="term" value="P:proteolysis"/>
    <property type="evidence" value="ECO:0007669"/>
    <property type="project" value="UniProtKB-KW"/>
</dbReference>
<feature type="disulfide bond" evidence="12">
    <location>
        <begin position="3133"/>
        <end position="3148"/>
    </location>
</feature>
<reference evidence="20" key="2">
    <citation type="submission" date="2015-02" db="UniProtKB">
        <authorList>
            <consortium name="EnsemblMetazoa"/>
        </authorList>
    </citation>
    <scope>IDENTIFICATION</scope>
</reference>
<evidence type="ECO:0000256" key="1">
    <source>
        <dbReference type="ARBA" id="ARBA00004606"/>
    </source>
</evidence>
<dbReference type="GO" id="GO:0051276">
    <property type="term" value="P:chromosome organization"/>
    <property type="evidence" value="ECO:0007669"/>
    <property type="project" value="InterPro"/>
</dbReference>
<evidence type="ECO:0000256" key="2">
    <source>
        <dbReference type="ARBA" id="ARBA00022670"/>
    </source>
</evidence>
<dbReference type="InterPro" id="IPR058617">
    <property type="entry name" value="Ig_SMCHD1_7th"/>
</dbReference>
<organism evidence="20 21">
    <name type="scientific">Strigamia maritima</name>
    <name type="common">European centipede</name>
    <name type="synonym">Geophilus maritimus</name>
    <dbReference type="NCBI Taxonomy" id="126957"/>
    <lineage>
        <taxon>Eukaryota</taxon>
        <taxon>Metazoa</taxon>
        <taxon>Ecdysozoa</taxon>
        <taxon>Arthropoda</taxon>
        <taxon>Myriapoda</taxon>
        <taxon>Chilopoda</taxon>
        <taxon>Pleurostigmophora</taxon>
        <taxon>Geophilomorpha</taxon>
        <taxon>Linotaeniidae</taxon>
        <taxon>Strigamia</taxon>
    </lineage>
</organism>
<evidence type="ECO:0000256" key="4">
    <source>
        <dbReference type="ARBA" id="ARBA00022801"/>
    </source>
</evidence>
<dbReference type="PROSITE" id="PS00134">
    <property type="entry name" value="TRYPSIN_HIS"/>
    <property type="match status" value="1"/>
</dbReference>
<dbReference type="eggNOG" id="KOG3283">
    <property type="taxonomic scope" value="Eukaryota"/>
</dbReference>
<dbReference type="PANTHER" id="PTHR22640">
    <property type="entry name" value="STRUCTURAL MAINTENANCE OF CHROMOSOMES FLEXIBLE HINGE DOMAIN-CONTAINING PROTEIN 1"/>
    <property type="match status" value="1"/>
</dbReference>
<dbReference type="CDD" id="cd00190">
    <property type="entry name" value="Tryp_SPc"/>
    <property type="match status" value="1"/>
</dbReference>
<dbReference type="Pfam" id="PF13589">
    <property type="entry name" value="HATPase_c_3"/>
    <property type="match status" value="1"/>
</dbReference>
<dbReference type="InterPro" id="IPR058612">
    <property type="entry name" value="Ig_SMCHD1_2nd"/>
</dbReference>
<dbReference type="SUPFAM" id="SSF75553">
    <property type="entry name" value="Smc hinge domain"/>
    <property type="match status" value="1"/>
</dbReference>
<dbReference type="SUPFAM" id="SSF50494">
    <property type="entry name" value="Trypsin-like serine proteases"/>
    <property type="match status" value="1"/>
</dbReference>
<proteinExistence type="inferred from homology"/>
<reference evidence="21" key="1">
    <citation type="submission" date="2011-05" db="EMBL/GenBank/DDBJ databases">
        <authorList>
            <person name="Richards S.R."/>
            <person name="Qu J."/>
            <person name="Jiang H."/>
            <person name="Jhangiani S.N."/>
            <person name="Agravi P."/>
            <person name="Goodspeed R."/>
            <person name="Gross S."/>
            <person name="Mandapat C."/>
            <person name="Jackson L."/>
            <person name="Mathew T."/>
            <person name="Pu L."/>
            <person name="Thornton R."/>
            <person name="Saada N."/>
            <person name="Wilczek-Boney K.B."/>
            <person name="Lee S."/>
            <person name="Kovar C."/>
            <person name="Wu Y."/>
            <person name="Scherer S.E."/>
            <person name="Worley K.C."/>
            <person name="Muzny D.M."/>
            <person name="Gibbs R."/>
        </authorList>
    </citation>
    <scope>NUCLEOTIDE SEQUENCE</scope>
    <source>
        <strain evidence="21">Brora</strain>
    </source>
</reference>
<dbReference type="Gene3D" id="1.10.168.20">
    <property type="entry name" value="Ribosomal protein S8e, subdomain"/>
    <property type="match status" value="1"/>
</dbReference>
<evidence type="ECO:0000256" key="14">
    <source>
        <dbReference type="RuleBase" id="RU363034"/>
    </source>
</evidence>
<evidence type="ECO:0000256" key="10">
    <source>
        <dbReference type="ARBA" id="ARBA00023180"/>
    </source>
</evidence>
<dbReference type="SUPFAM" id="SSF82671">
    <property type="entry name" value="SEA domain"/>
    <property type="match status" value="1"/>
</dbReference>
<dbReference type="Pfam" id="PF26198">
    <property type="entry name" value="Ig_SMCHD1_6th"/>
    <property type="match status" value="1"/>
</dbReference>
<keyword evidence="8" id="KW-0472">Membrane</keyword>
<dbReference type="PROSITE" id="PS50287">
    <property type="entry name" value="SRCR_2"/>
    <property type="match status" value="1"/>
</dbReference>
<keyword evidence="10" id="KW-0325">Glycoprotein</keyword>
<dbReference type="Pfam" id="PF00089">
    <property type="entry name" value="Trypsin"/>
    <property type="match status" value="2"/>
</dbReference>
<keyword evidence="15" id="KW-0175">Coiled coil</keyword>
<feature type="region of interest" description="Disordered" evidence="16">
    <location>
        <begin position="2386"/>
        <end position="2452"/>
    </location>
</feature>
<dbReference type="eggNOG" id="KOG3627">
    <property type="taxonomic scope" value="Eukaryota"/>
</dbReference>
<feature type="region of interest" description="Disordered" evidence="16">
    <location>
        <begin position="1887"/>
        <end position="1908"/>
    </location>
</feature>
<dbReference type="SMART" id="SM00968">
    <property type="entry name" value="SMC_hinge"/>
    <property type="match status" value="1"/>
</dbReference>
<dbReference type="SUPFAM" id="SSF55874">
    <property type="entry name" value="ATPase domain of HSP90 chaperone/DNA topoisomerase II/histidine kinase"/>
    <property type="match status" value="1"/>
</dbReference>
<dbReference type="PANTHER" id="PTHR22640:SF2">
    <property type="entry name" value="STRUCTURAL MAINTENANCE OF CHROMOSOMES FLEXIBLE HINGE DOMAIN-CONTAINING PROTEIN 1"/>
    <property type="match status" value="1"/>
</dbReference>
<dbReference type="Pfam" id="PF26199">
    <property type="entry name" value="Ig_SMCHD1_8th"/>
    <property type="match status" value="1"/>
</dbReference>
<feature type="compositionally biased region" description="Basic residues" evidence="16">
    <location>
        <begin position="20"/>
        <end position="37"/>
    </location>
</feature>
<keyword evidence="2 14" id="KW-0645">Protease</keyword>
<dbReference type="InterPro" id="IPR036772">
    <property type="entry name" value="SRCR-like_dom_sf"/>
</dbReference>
<feature type="coiled-coil region" evidence="15">
    <location>
        <begin position="1834"/>
        <end position="1861"/>
    </location>
</feature>
<dbReference type="Gene3D" id="2.40.10.10">
    <property type="entry name" value="Trypsin-like serine proteases"/>
    <property type="match status" value="2"/>
</dbReference>
<dbReference type="SMART" id="SM00192">
    <property type="entry name" value="LDLa"/>
    <property type="match status" value="3"/>
</dbReference>
<dbReference type="InterPro" id="IPR038892">
    <property type="entry name" value="SMCHD1"/>
</dbReference>
<comment type="caution">
    <text evidence="13">Lacks conserved residue(s) required for the propagation of feature annotation.</text>
</comment>
<name>T1ITP1_STRMM</name>
<feature type="domain" description="SEA" evidence="17">
    <location>
        <begin position="2061"/>
        <end position="2180"/>
    </location>
</feature>
<dbReference type="Pfam" id="PF01390">
    <property type="entry name" value="SEA"/>
    <property type="match status" value="1"/>
</dbReference>
<dbReference type="SMART" id="SM00020">
    <property type="entry name" value="Tryp_SPc"/>
    <property type="match status" value="1"/>
</dbReference>
<dbReference type="GO" id="GO:0005694">
    <property type="term" value="C:chromosome"/>
    <property type="evidence" value="ECO:0007669"/>
    <property type="project" value="InterPro"/>
</dbReference>
<feature type="region of interest" description="Disordered" evidence="16">
    <location>
        <begin position="1"/>
        <end position="39"/>
    </location>
</feature>
<dbReference type="EnsemblMetazoa" id="SMAR004494-RA">
    <property type="protein sequence ID" value="SMAR004494-PA"/>
    <property type="gene ID" value="SMAR004494"/>
</dbReference>
<feature type="compositionally biased region" description="Polar residues" evidence="16">
    <location>
        <begin position="1894"/>
        <end position="1903"/>
    </location>
</feature>
<dbReference type="InterPro" id="IPR058611">
    <property type="entry name" value="Ig_SMCHD1_1st"/>
</dbReference>
<dbReference type="InterPro" id="IPR036890">
    <property type="entry name" value="HATPase_C_sf"/>
</dbReference>
<dbReference type="GO" id="GO:0006302">
    <property type="term" value="P:double-strand break repair"/>
    <property type="evidence" value="ECO:0007669"/>
    <property type="project" value="InterPro"/>
</dbReference>
<dbReference type="Pfam" id="PF00057">
    <property type="entry name" value="Ldl_recept_a"/>
    <property type="match status" value="3"/>
</dbReference>
<dbReference type="InterPro" id="IPR058616">
    <property type="entry name" value="Ig_SMCHD1_8th"/>
</dbReference>
<keyword evidence="7" id="KW-1133">Transmembrane helix</keyword>
<evidence type="ECO:0000256" key="8">
    <source>
        <dbReference type="ARBA" id="ARBA00023136"/>
    </source>
</evidence>
<evidence type="ECO:0000259" key="17">
    <source>
        <dbReference type="PROSITE" id="PS50024"/>
    </source>
</evidence>
<dbReference type="SUPFAM" id="SSF56487">
    <property type="entry name" value="SRCR-like"/>
    <property type="match status" value="1"/>
</dbReference>
<feature type="coiled-coil region" evidence="15">
    <location>
        <begin position="2587"/>
        <end position="2614"/>
    </location>
</feature>
<dbReference type="Pfam" id="PF26201">
    <property type="entry name" value="Ig_SMCHD1_7th"/>
    <property type="match status" value="1"/>
</dbReference>
<evidence type="ECO:0000256" key="11">
    <source>
        <dbReference type="ARBA" id="ARBA00024195"/>
    </source>
</evidence>
<dbReference type="InterPro" id="IPR009003">
    <property type="entry name" value="Peptidase_S1_PA"/>
</dbReference>
<dbReference type="GO" id="GO:0004252">
    <property type="term" value="F:serine-type endopeptidase activity"/>
    <property type="evidence" value="ECO:0007669"/>
    <property type="project" value="InterPro"/>
</dbReference>
<feature type="disulfide bond" evidence="12">
    <location>
        <begin position="2752"/>
        <end position="2767"/>
    </location>
</feature>
<dbReference type="EMBL" id="JH431493">
    <property type="status" value="NOT_ANNOTATED_CDS"/>
    <property type="molecule type" value="Genomic_DNA"/>
</dbReference>
<protein>
    <recommendedName>
        <fullName evidence="22">SMC hinge domain-containing protein</fullName>
    </recommendedName>
</protein>
<dbReference type="PhylomeDB" id="T1ITP1"/>
<keyword evidence="4 14" id="KW-0378">Hydrolase</keyword>
<dbReference type="CDD" id="cd00112">
    <property type="entry name" value="LDLa"/>
    <property type="match status" value="3"/>
</dbReference>
<keyword evidence="21" id="KW-1185">Reference proteome</keyword>
<evidence type="ECO:0000256" key="13">
    <source>
        <dbReference type="PROSITE-ProRule" id="PRU00196"/>
    </source>
</evidence>
<keyword evidence="5 14" id="KW-0720">Serine protease</keyword>
<dbReference type="Gene3D" id="3.30.70.960">
    <property type="entry name" value="SEA domain"/>
    <property type="match status" value="1"/>
</dbReference>
<dbReference type="STRING" id="126957.T1ITP1"/>
<dbReference type="PROSITE" id="PS00135">
    <property type="entry name" value="TRYPSIN_SER"/>
    <property type="match status" value="1"/>
</dbReference>
<dbReference type="InterPro" id="IPR043504">
    <property type="entry name" value="Peptidase_S1_PA_chymotrypsin"/>
</dbReference>
<dbReference type="PRINTS" id="PR00261">
    <property type="entry name" value="LDLRECEPTOR"/>
</dbReference>
<dbReference type="GO" id="GO:0005524">
    <property type="term" value="F:ATP binding"/>
    <property type="evidence" value="ECO:0007669"/>
    <property type="project" value="InterPro"/>
</dbReference>